<proteinExistence type="predicted"/>
<protein>
    <submittedName>
        <fullName evidence="1">Uncharacterized conserved protein, DUF934 family</fullName>
    </submittedName>
</protein>
<dbReference type="STRING" id="1122198.SAMN02745729_111112"/>
<dbReference type="PIRSF" id="PIRSF030820">
    <property type="entry name" value="UCP030820"/>
    <property type="match status" value="1"/>
</dbReference>
<dbReference type="Proteomes" id="UP000242469">
    <property type="component" value="Unassembled WGS sequence"/>
</dbReference>
<accession>A0A1H4FK48</accession>
<dbReference type="OrthoDB" id="9800421at2"/>
<dbReference type="EMBL" id="FNRJ01000011">
    <property type="protein sequence ID" value="SEA97666.1"/>
    <property type="molecule type" value="Genomic_DNA"/>
</dbReference>
<sequence>MALIIDRKPVTEDRWQWLADDQALPAEGPVVLPLARWLEEADTLAGRETGVQVNGDDDLQQVLALQDRVSLFAVEFPAFTDGRGFSIARLLRRGGFKGEIRAIGDVTRDRLAHLERCGFNALQVPDERYSPDVLQAFDEIGVHYQGGASLARPAYPQS</sequence>
<dbReference type="InterPro" id="IPR008318">
    <property type="entry name" value="UCP030820"/>
</dbReference>
<dbReference type="AlphaFoldDB" id="A0A1H4FK48"/>
<reference evidence="2" key="1">
    <citation type="submission" date="2016-10" db="EMBL/GenBank/DDBJ databases">
        <authorList>
            <person name="Varghese N."/>
            <person name="Submissions S."/>
        </authorList>
    </citation>
    <scope>NUCLEOTIDE SEQUENCE [LARGE SCALE GENOMIC DNA]</scope>
    <source>
        <strain evidence="2">DSM 11526</strain>
    </source>
</reference>
<gene>
    <name evidence="1" type="ORF">SAMN02745729_111112</name>
</gene>
<evidence type="ECO:0000313" key="2">
    <source>
        <dbReference type="Proteomes" id="UP000242469"/>
    </source>
</evidence>
<organism evidence="1 2">
    <name type="scientific">Marinobacterium iners DSM 11526</name>
    <dbReference type="NCBI Taxonomy" id="1122198"/>
    <lineage>
        <taxon>Bacteria</taxon>
        <taxon>Pseudomonadati</taxon>
        <taxon>Pseudomonadota</taxon>
        <taxon>Gammaproteobacteria</taxon>
        <taxon>Oceanospirillales</taxon>
        <taxon>Oceanospirillaceae</taxon>
        <taxon>Marinobacterium</taxon>
    </lineage>
</organism>
<dbReference type="Pfam" id="PF06073">
    <property type="entry name" value="DUF934"/>
    <property type="match status" value="1"/>
</dbReference>
<keyword evidence="2" id="KW-1185">Reference proteome</keyword>
<dbReference type="RefSeq" id="WP_091827135.1">
    <property type="nucleotide sequence ID" value="NZ_FNRJ01000011.1"/>
</dbReference>
<name>A0A1H4FK48_9GAMM</name>
<evidence type="ECO:0000313" key="1">
    <source>
        <dbReference type="EMBL" id="SEA97666.1"/>
    </source>
</evidence>